<name>A0ACB8C8D0_DERSI</name>
<protein>
    <submittedName>
        <fullName evidence="1">Uncharacterized protein</fullName>
    </submittedName>
</protein>
<organism evidence="1 2">
    <name type="scientific">Dermacentor silvarum</name>
    <name type="common">Tick</name>
    <dbReference type="NCBI Taxonomy" id="543639"/>
    <lineage>
        <taxon>Eukaryota</taxon>
        <taxon>Metazoa</taxon>
        <taxon>Ecdysozoa</taxon>
        <taxon>Arthropoda</taxon>
        <taxon>Chelicerata</taxon>
        <taxon>Arachnida</taxon>
        <taxon>Acari</taxon>
        <taxon>Parasitiformes</taxon>
        <taxon>Ixodida</taxon>
        <taxon>Ixodoidea</taxon>
        <taxon>Ixodidae</taxon>
        <taxon>Rhipicephalinae</taxon>
        <taxon>Dermacentor</taxon>
    </lineage>
</organism>
<accession>A0ACB8C8D0</accession>
<dbReference type="EMBL" id="CM023477">
    <property type="protein sequence ID" value="KAH7937186.1"/>
    <property type="molecule type" value="Genomic_DNA"/>
</dbReference>
<proteinExistence type="predicted"/>
<gene>
    <name evidence="1" type="ORF">HPB49_008587</name>
</gene>
<dbReference type="Proteomes" id="UP000821865">
    <property type="component" value="Chromosome 8"/>
</dbReference>
<keyword evidence="2" id="KW-1185">Reference proteome</keyword>
<reference evidence="1" key="1">
    <citation type="submission" date="2020-05" db="EMBL/GenBank/DDBJ databases">
        <title>Large-scale comparative analyses of tick genomes elucidate their genetic diversity and vector capacities.</title>
        <authorList>
            <person name="Jia N."/>
            <person name="Wang J."/>
            <person name="Shi W."/>
            <person name="Du L."/>
            <person name="Sun Y."/>
            <person name="Zhan W."/>
            <person name="Jiang J."/>
            <person name="Wang Q."/>
            <person name="Zhang B."/>
            <person name="Ji P."/>
            <person name="Sakyi L.B."/>
            <person name="Cui X."/>
            <person name="Yuan T."/>
            <person name="Jiang B."/>
            <person name="Yang W."/>
            <person name="Lam T.T.-Y."/>
            <person name="Chang Q."/>
            <person name="Ding S."/>
            <person name="Wang X."/>
            <person name="Zhu J."/>
            <person name="Ruan X."/>
            <person name="Zhao L."/>
            <person name="Wei J."/>
            <person name="Que T."/>
            <person name="Du C."/>
            <person name="Cheng J."/>
            <person name="Dai P."/>
            <person name="Han X."/>
            <person name="Huang E."/>
            <person name="Gao Y."/>
            <person name="Liu J."/>
            <person name="Shao H."/>
            <person name="Ye R."/>
            <person name="Li L."/>
            <person name="Wei W."/>
            <person name="Wang X."/>
            <person name="Wang C."/>
            <person name="Yang T."/>
            <person name="Huo Q."/>
            <person name="Li W."/>
            <person name="Guo W."/>
            <person name="Chen H."/>
            <person name="Zhou L."/>
            <person name="Ni X."/>
            <person name="Tian J."/>
            <person name="Zhou Y."/>
            <person name="Sheng Y."/>
            <person name="Liu T."/>
            <person name="Pan Y."/>
            <person name="Xia L."/>
            <person name="Li J."/>
            <person name="Zhao F."/>
            <person name="Cao W."/>
        </authorList>
    </citation>
    <scope>NUCLEOTIDE SEQUENCE</scope>
    <source>
        <strain evidence="1">Dsil-2018</strain>
    </source>
</reference>
<comment type="caution">
    <text evidence="1">The sequence shown here is derived from an EMBL/GenBank/DDBJ whole genome shotgun (WGS) entry which is preliminary data.</text>
</comment>
<evidence type="ECO:0000313" key="1">
    <source>
        <dbReference type="EMBL" id="KAH7937186.1"/>
    </source>
</evidence>
<evidence type="ECO:0000313" key="2">
    <source>
        <dbReference type="Proteomes" id="UP000821865"/>
    </source>
</evidence>
<sequence>MEKKKNFSEEERAVLLELLSRHRSVVENKRTDAASVSRKRQAWEKIEDEFNCRPNVTPRKWIQLKKCWENLKDKWRRTNAEDMRERFATGGGTPPPSQMTDELQRVGDIASHMAVRLPNPCDSDRSRHNVVPGGSQPSKSQCTPAVAALLSETQDRPLEQFAGCQDMYDESTDLWSWDDNSSTMEDASTNTARPHGQVQDTSDSQPRNGGGAKPSEAAAVPSAASYSAAAAASSSAAVPAGTKRASTCSSQRQTAVSIELGARLDAIKEDRDQKKKEHLLRLKFMRIEHKQKKAQHSEKLELFQLKIANQKAKAEMVKLQLDIMKKQYE</sequence>